<proteinExistence type="predicted"/>
<keyword evidence="2" id="KW-1185">Reference proteome</keyword>
<protein>
    <submittedName>
        <fullName evidence="1">Uncharacterized protein</fullName>
    </submittedName>
</protein>
<dbReference type="EMBL" id="JAWDGP010003917">
    <property type="protein sequence ID" value="KAK3769472.1"/>
    <property type="molecule type" value="Genomic_DNA"/>
</dbReference>
<accession>A0AAE1DGB5</accession>
<dbReference type="Proteomes" id="UP001283361">
    <property type="component" value="Unassembled WGS sequence"/>
</dbReference>
<evidence type="ECO:0000313" key="1">
    <source>
        <dbReference type="EMBL" id="KAK3769472.1"/>
    </source>
</evidence>
<organism evidence="1 2">
    <name type="scientific">Elysia crispata</name>
    <name type="common">lettuce slug</name>
    <dbReference type="NCBI Taxonomy" id="231223"/>
    <lineage>
        <taxon>Eukaryota</taxon>
        <taxon>Metazoa</taxon>
        <taxon>Spiralia</taxon>
        <taxon>Lophotrochozoa</taxon>
        <taxon>Mollusca</taxon>
        <taxon>Gastropoda</taxon>
        <taxon>Heterobranchia</taxon>
        <taxon>Euthyneura</taxon>
        <taxon>Panpulmonata</taxon>
        <taxon>Sacoglossa</taxon>
        <taxon>Placobranchoidea</taxon>
        <taxon>Plakobranchidae</taxon>
        <taxon>Elysia</taxon>
    </lineage>
</organism>
<reference evidence="1" key="1">
    <citation type="journal article" date="2023" name="G3 (Bethesda)">
        <title>A reference genome for the long-term kleptoplast-retaining sea slug Elysia crispata morphotype clarki.</title>
        <authorList>
            <person name="Eastman K.E."/>
            <person name="Pendleton A.L."/>
            <person name="Shaikh M.A."/>
            <person name="Suttiyut T."/>
            <person name="Ogas R."/>
            <person name="Tomko P."/>
            <person name="Gavelis G."/>
            <person name="Widhalm J.R."/>
            <person name="Wisecaver J.H."/>
        </authorList>
    </citation>
    <scope>NUCLEOTIDE SEQUENCE</scope>
    <source>
        <strain evidence="1">ECLA1</strain>
    </source>
</reference>
<name>A0AAE1DGB5_9GAST</name>
<dbReference type="AlphaFoldDB" id="A0AAE1DGB5"/>
<evidence type="ECO:0000313" key="2">
    <source>
        <dbReference type="Proteomes" id="UP001283361"/>
    </source>
</evidence>
<sequence length="78" mass="8552">MPLAGVPCVAFHHPPSDTGQYLSNVSLSEDLPCTPGGLKQRACHFEEVPQSDLILYLDFDFVKRSSQLKISEDAMVSS</sequence>
<comment type="caution">
    <text evidence="1">The sequence shown here is derived from an EMBL/GenBank/DDBJ whole genome shotgun (WGS) entry which is preliminary data.</text>
</comment>
<gene>
    <name evidence="1" type="ORF">RRG08_027042</name>
</gene>